<dbReference type="EMBL" id="CATOUU010000646">
    <property type="protein sequence ID" value="CAI9937363.1"/>
    <property type="molecule type" value="Genomic_DNA"/>
</dbReference>
<sequence>MQIHSFTKAASILLNINLKDSFAVQSYIVQYFSFNPQSYMWFELSYIFNKPVSAIKSFYINVYLKAFNQQSCSKSEEIFYSSTAETLLFTKQLEKLLQLTESD</sequence>
<reference evidence="2" key="1">
    <citation type="submission" date="2023-06" db="EMBL/GenBank/DDBJ databases">
        <authorList>
            <person name="Kurt Z."/>
        </authorList>
    </citation>
    <scope>NUCLEOTIDE SEQUENCE</scope>
</reference>
<dbReference type="EMBL" id="CAXDID020000118">
    <property type="protein sequence ID" value="CAL6030783.1"/>
    <property type="molecule type" value="Genomic_DNA"/>
</dbReference>
<comment type="caution">
    <text evidence="2">The sequence shown here is derived from an EMBL/GenBank/DDBJ whole genome shotgun (WGS) entry which is preliminary data.</text>
</comment>
<evidence type="ECO:0000313" key="4">
    <source>
        <dbReference type="EMBL" id="CAL6030783.1"/>
    </source>
</evidence>
<name>A0AA86PLE4_9EUKA</name>
<dbReference type="EMBL" id="CATOUU010000646">
    <property type="protein sequence ID" value="CAI9937369.1"/>
    <property type="molecule type" value="Genomic_DNA"/>
</dbReference>
<reference evidence="3 5" key="2">
    <citation type="submission" date="2024-07" db="EMBL/GenBank/DDBJ databases">
        <authorList>
            <person name="Akdeniz Z."/>
        </authorList>
    </citation>
    <scope>NUCLEOTIDE SEQUENCE [LARGE SCALE GENOMIC DNA]</scope>
</reference>
<accession>A0AA86PLE4</accession>
<evidence type="ECO:0000313" key="2">
    <source>
        <dbReference type="EMBL" id="CAI9937369.1"/>
    </source>
</evidence>
<evidence type="ECO:0000313" key="3">
    <source>
        <dbReference type="EMBL" id="CAL6030777.1"/>
    </source>
</evidence>
<evidence type="ECO:0000313" key="1">
    <source>
        <dbReference type="EMBL" id="CAI9937363.1"/>
    </source>
</evidence>
<dbReference type="EMBL" id="CAXDID020000118">
    <property type="protein sequence ID" value="CAL6030777.1"/>
    <property type="molecule type" value="Genomic_DNA"/>
</dbReference>
<keyword evidence="5" id="KW-1185">Reference proteome</keyword>
<protein>
    <submittedName>
        <fullName evidence="3">Hypothetical_protein</fullName>
    </submittedName>
</protein>
<organism evidence="2">
    <name type="scientific">Hexamita inflata</name>
    <dbReference type="NCBI Taxonomy" id="28002"/>
    <lineage>
        <taxon>Eukaryota</taxon>
        <taxon>Metamonada</taxon>
        <taxon>Diplomonadida</taxon>
        <taxon>Hexamitidae</taxon>
        <taxon>Hexamitinae</taxon>
        <taxon>Hexamita</taxon>
    </lineage>
</organism>
<dbReference type="AlphaFoldDB" id="A0AA86PLE4"/>
<evidence type="ECO:0000313" key="5">
    <source>
        <dbReference type="Proteomes" id="UP001642409"/>
    </source>
</evidence>
<gene>
    <name evidence="1" type="ORF">HINF_LOCUS25008</name>
    <name evidence="2" type="ORF">HINF_LOCUS25014</name>
    <name evidence="3" type="ORF">HINF_LOCUS33654</name>
    <name evidence="4" type="ORF">HINF_LOCUS33660</name>
</gene>
<proteinExistence type="predicted"/>
<dbReference type="Proteomes" id="UP001642409">
    <property type="component" value="Unassembled WGS sequence"/>
</dbReference>